<protein>
    <recommendedName>
        <fullName evidence="3">Secreted protein</fullName>
    </recommendedName>
</protein>
<dbReference type="Proteomes" id="UP001363622">
    <property type="component" value="Unassembled WGS sequence"/>
</dbReference>
<gene>
    <name evidence="1" type="ORF">IWZ03DRAFT_370390</name>
</gene>
<organism evidence="1 2">
    <name type="scientific">Phyllosticta citriasiana</name>
    <dbReference type="NCBI Taxonomy" id="595635"/>
    <lineage>
        <taxon>Eukaryota</taxon>
        <taxon>Fungi</taxon>
        <taxon>Dikarya</taxon>
        <taxon>Ascomycota</taxon>
        <taxon>Pezizomycotina</taxon>
        <taxon>Dothideomycetes</taxon>
        <taxon>Dothideomycetes incertae sedis</taxon>
        <taxon>Botryosphaeriales</taxon>
        <taxon>Phyllostictaceae</taxon>
        <taxon>Phyllosticta</taxon>
    </lineage>
</organism>
<keyword evidence="2" id="KW-1185">Reference proteome</keyword>
<evidence type="ECO:0000313" key="1">
    <source>
        <dbReference type="EMBL" id="KAK7522145.1"/>
    </source>
</evidence>
<reference evidence="1 2" key="1">
    <citation type="submission" date="2024-04" db="EMBL/GenBank/DDBJ databases">
        <title>Phyllosticta paracitricarpa is synonymous to the EU quarantine fungus P. citricarpa based on phylogenomic analyses.</title>
        <authorList>
            <consortium name="Lawrence Berkeley National Laboratory"/>
            <person name="Van Ingen-Buijs V.A."/>
            <person name="Van Westerhoven A.C."/>
            <person name="Haridas S."/>
            <person name="Skiadas P."/>
            <person name="Martin F."/>
            <person name="Groenewald J.Z."/>
            <person name="Crous P.W."/>
            <person name="Seidl M.F."/>
        </authorList>
    </citation>
    <scope>NUCLEOTIDE SEQUENCE [LARGE SCALE GENOMIC DNA]</scope>
    <source>
        <strain evidence="1 2">CBS 123371</strain>
    </source>
</reference>
<evidence type="ECO:0000313" key="2">
    <source>
        <dbReference type="Proteomes" id="UP001363622"/>
    </source>
</evidence>
<evidence type="ECO:0008006" key="3">
    <source>
        <dbReference type="Google" id="ProtNLM"/>
    </source>
</evidence>
<accession>A0ABR1KWZ0</accession>
<dbReference type="EMBL" id="JBBPHU010000002">
    <property type="protein sequence ID" value="KAK7522145.1"/>
    <property type="molecule type" value="Genomic_DNA"/>
</dbReference>
<comment type="caution">
    <text evidence="1">The sequence shown here is derived from an EMBL/GenBank/DDBJ whole genome shotgun (WGS) entry which is preliminary data.</text>
</comment>
<proteinExistence type="predicted"/>
<name>A0ABR1KWZ0_9PEZI</name>
<sequence length="81" mass="9086">MCPQFSRLPIIPPKREGGFFFVFFLAASAFSNHPLLPGPSLFPKAPANPIYRGPTHGLICKRRRLDNHEPTPRNRLCASLT</sequence>